<sequence>MSFFLFLKVMEESDKLGVSASSQSFSSKASLCWGWILLVLGSVSFLGFFYAAILSKLLPQSQNQILSAIQNDR</sequence>
<keyword evidence="3" id="KW-1185">Reference proteome</keyword>
<keyword evidence="1" id="KW-1133">Transmembrane helix</keyword>
<name>A0A822ZGD6_NELNU</name>
<dbReference type="EMBL" id="DUZY01000006">
    <property type="protein sequence ID" value="DAD42495.1"/>
    <property type="molecule type" value="Genomic_DNA"/>
</dbReference>
<reference evidence="2 3" key="1">
    <citation type="journal article" date="2020" name="Mol. Biol. Evol.">
        <title>Distinct Expression and Methylation Patterns for Genes with Different Fates following a Single Whole-Genome Duplication in Flowering Plants.</title>
        <authorList>
            <person name="Shi T."/>
            <person name="Rahmani R.S."/>
            <person name="Gugger P.F."/>
            <person name="Wang M."/>
            <person name="Li H."/>
            <person name="Zhang Y."/>
            <person name="Li Z."/>
            <person name="Wang Q."/>
            <person name="Van de Peer Y."/>
            <person name="Marchal K."/>
            <person name="Chen J."/>
        </authorList>
    </citation>
    <scope>NUCLEOTIDE SEQUENCE [LARGE SCALE GENOMIC DNA]</scope>
    <source>
        <tissue evidence="2">Leaf</tissue>
    </source>
</reference>
<keyword evidence="1" id="KW-0472">Membrane</keyword>
<comment type="caution">
    <text evidence="2">The sequence shown here is derived from an EMBL/GenBank/DDBJ whole genome shotgun (WGS) entry which is preliminary data.</text>
</comment>
<dbReference type="PANTHER" id="PTHR36485:SF1">
    <property type="entry name" value="TRANSMEMBRANE PROTEIN"/>
    <property type="match status" value="1"/>
</dbReference>
<evidence type="ECO:0000256" key="1">
    <source>
        <dbReference type="SAM" id="Phobius"/>
    </source>
</evidence>
<gene>
    <name evidence="2" type="ORF">HUJ06_000725</name>
</gene>
<organism evidence="2 3">
    <name type="scientific">Nelumbo nucifera</name>
    <name type="common">Sacred lotus</name>
    <dbReference type="NCBI Taxonomy" id="4432"/>
    <lineage>
        <taxon>Eukaryota</taxon>
        <taxon>Viridiplantae</taxon>
        <taxon>Streptophyta</taxon>
        <taxon>Embryophyta</taxon>
        <taxon>Tracheophyta</taxon>
        <taxon>Spermatophyta</taxon>
        <taxon>Magnoliopsida</taxon>
        <taxon>Proteales</taxon>
        <taxon>Nelumbonaceae</taxon>
        <taxon>Nelumbo</taxon>
    </lineage>
</organism>
<dbReference type="PANTHER" id="PTHR36485">
    <property type="entry name" value="OS01G0939000 PROTEIN"/>
    <property type="match status" value="1"/>
</dbReference>
<evidence type="ECO:0000313" key="3">
    <source>
        <dbReference type="Proteomes" id="UP000607653"/>
    </source>
</evidence>
<protein>
    <submittedName>
        <fullName evidence="2">Uncharacterized protein</fullName>
    </submittedName>
</protein>
<proteinExistence type="predicted"/>
<dbReference type="AlphaFoldDB" id="A0A822ZGD6"/>
<evidence type="ECO:0000313" key="2">
    <source>
        <dbReference type="EMBL" id="DAD42495.1"/>
    </source>
</evidence>
<feature type="transmembrane region" description="Helical" evidence="1">
    <location>
        <begin position="33"/>
        <end position="54"/>
    </location>
</feature>
<keyword evidence="1" id="KW-0812">Transmembrane</keyword>
<accession>A0A822ZGD6</accession>
<dbReference type="Proteomes" id="UP000607653">
    <property type="component" value="Unassembled WGS sequence"/>
</dbReference>